<gene>
    <name evidence="11" type="ORF">ACFPU1_10010</name>
</gene>
<evidence type="ECO:0000256" key="5">
    <source>
        <dbReference type="ARBA" id="ARBA00023015"/>
    </source>
</evidence>
<organism evidence="11 12">
    <name type="scientific">Thalassorhabdus alkalitolerans</name>
    <dbReference type="NCBI Taxonomy" id="2282697"/>
    <lineage>
        <taxon>Bacteria</taxon>
        <taxon>Bacillati</taxon>
        <taxon>Bacillota</taxon>
        <taxon>Bacilli</taxon>
        <taxon>Bacillales</taxon>
        <taxon>Bacillaceae</taxon>
        <taxon>Thalassorhabdus</taxon>
    </lineage>
</organism>
<dbReference type="Pfam" id="PF00072">
    <property type="entry name" value="Response_reg"/>
    <property type="match status" value="1"/>
</dbReference>
<dbReference type="RefSeq" id="WP_385940638.1">
    <property type="nucleotide sequence ID" value="NZ_JBHSOZ010000004.1"/>
</dbReference>
<evidence type="ECO:0000256" key="8">
    <source>
        <dbReference type="ARBA" id="ARBA00023163"/>
    </source>
</evidence>
<keyword evidence="4" id="KW-0902">Two-component regulatory system</keyword>
<name>A0ABW0YKZ9_9BACI</name>
<dbReference type="SUPFAM" id="SSF52172">
    <property type="entry name" value="CheY-like"/>
    <property type="match status" value="1"/>
</dbReference>
<evidence type="ECO:0000256" key="9">
    <source>
        <dbReference type="PROSITE-ProRule" id="PRU00169"/>
    </source>
</evidence>
<comment type="caution">
    <text evidence="11">The sequence shown here is derived from an EMBL/GenBank/DDBJ whole genome shotgun (WGS) entry which is preliminary data.</text>
</comment>
<evidence type="ECO:0000256" key="2">
    <source>
        <dbReference type="ARBA" id="ARBA00022490"/>
    </source>
</evidence>
<dbReference type="SMART" id="SM00448">
    <property type="entry name" value="REC"/>
    <property type="match status" value="1"/>
</dbReference>
<evidence type="ECO:0000256" key="6">
    <source>
        <dbReference type="ARBA" id="ARBA00023125"/>
    </source>
</evidence>
<keyword evidence="12" id="KW-1185">Reference proteome</keyword>
<keyword evidence="2" id="KW-0963">Cytoplasm</keyword>
<keyword evidence="3 9" id="KW-0597">Phosphoprotein</keyword>
<dbReference type="PANTHER" id="PTHR45526:SF6">
    <property type="entry name" value="TRANSCRIPTIONAL REGULATORY PROTEIN CITT"/>
    <property type="match status" value="1"/>
</dbReference>
<keyword evidence="5" id="KW-0805">Transcription regulation</keyword>
<evidence type="ECO:0000256" key="4">
    <source>
        <dbReference type="ARBA" id="ARBA00023012"/>
    </source>
</evidence>
<evidence type="ECO:0000313" key="11">
    <source>
        <dbReference type="EMBL" id="MFC5713118.1"/>
    </source>
</evidence>
<dbReference type="InterPro" id="IPR051271">
    <property type="entry name" value="2C-system_Tx_regulators"/>
</dbReference>
<dbReference type="InterPro" id="IPR011006">
    <property type="entry name" value="CheY-like_superfamily"/>
</dbReference>
<dbReference type="PANTHER" id="PTHR45526">
    <property type="entry name" value="TRANSCRIPTIONAL REGULATORY PROTEIN DPIA"/>
    <property type="match status" value="1"/>
</dbReference>
<reference evidence="12" key="1">
    <citation type="journal article" date="2019" name="Int. J. Syst. Evol. Microbiol.">
        <title>The Global Catalogue of Microorganisms (GCM) 10K type strain sequencing project: providing services to taxonomists for standard genome sequencing and annotation.</title>
        <authorList>
            <consortium name="The Broad Institute Genomics Platform"/>
            <consortium name="The Broad Institute Genome Sequencing Center for Infectious Disease"/>
            <person name="Wu L."/>
            <person name="Ma J."/>
        </authorList>
    </citation>
    <scope>NUCLEOTIDE SEQUENCE [LARGE SCALE GENOMIC DNA]</scope>
    <source>
        <strain evidence="12">CECT 7184</strain>
    </source>
</reference>
<feature type="domain" description="Response regulatory" evidence="10">
    <location>
        <begin position="7"/>
        <end position="125"/>
    </location>
</feature>
<dbReference type="PROSITE" id="PS50110">
    <property type="entry name" value="RESPONSE_REGULATORY"/>
    <property type="match status" value="1"/>
</dbReference>
<dbReference type="Gene3D" id="3.40.50.2300">
    <property type="match status" value="1"/>
</dbReference>
<dbReference type="Proteomes" id="UP001596142">
    <property type="component" value="Unassembled WGS sequence"/>
</dbReference>
<keyword evidence="8" id="KW-0804">Transcription</keyword>
<evidence type="ECO:0000256" key="7">
    <source>
        <dbReference type="ARBA" id="ARBA00023159"/>
    </source>
</evidence>
<accession>A0ABW0YKZ9</accession>
<dbReference type="Pfam" id="PF20714">
    <property type="entry name" value="HTH_64"/>
    <property type="match status" value="1"/>
</dbReference>
<dbReference type="InterPro" id="IPR024187">
    <property type="entry name" value="Sig_transdc_resp-reg_cit/mal"/>
</dbReference>
<proteinExistence type="predicted"/>
<evidence type="ECO:0000256" key="1">
    <source>
        <dbReference type="ARBA" id="ARBA00004496"/>
    </source>
</evidence>
<sequence>MTADNYTVLIVEDDFRIAEINKAFVERVPGFKVAGMTRSGVETSEFLKEIDYEIDVILLDVFIPDVEGLELMWMLREKYRQTEIIMMTAAKEANTIQEALKGGIFDYIIKPVNAERLEKTLVRLKNKRKFFTKKEELDQEIVDGLIGGGTASAVASVQQTTLPKGIDRLTLEKVYASLEKMGAEGATAVTVAKDIGASRSTARRYLEYMISTEKAHVQVTYGEVGRPERRYVFS</sequence>
<dbReference type="InterPro" id="IPR001789">
    <property type="entry name" value="Sig_transdc_resp-reg_receiver"/>
</dbReference>
<keyword evidence="7" id="KW-0010">Activator</keyword>
<dbReference type="EMBL" id="JBHSOZ010000004">
    <property type="protein sequence ID" value="MFC5713118.1"/>
    <property type="molecule type" value="Genomic_DNA"/>
</dbReference>
<dbReference type="InterPro" id="IPR048714">
    <property type="entry name" value="DpiA-like_HTH"/>
</dbReference>
<protein>
    <submittedName>
        <fullName evidence="11">Response regulator</fullName>
    </submittedName>
</protein>
<dbReference type="PIRSF" id="PIRSF006171">
    <property type="entry name" value="RR_citrat_malat"/>
    <property type="match status" value="1"/>
</dbReference>
<evidence type="ECO:0000313" key="12">
    <source>
        <dbReference type="Proteomes" id="UP001596142"/>
    </source>
</evidence>
<keyword evidence="6" id="KW-0238">DNA-binding</keyword>
<comment type="subcellular location">
    <subcellularLocation>
        <location evidence="1">Cytoplasm</location>
    </subcellularLocation>
</comment>
<dbReference type="CDD" id="cd19925">
    <property type="entry name" value="REC_citrate_TCS"/>
    <property type="match status" value="1"/>
</dbReference>
<feature type="modified residue" description="4-aspartylphosphate" evidence="9">
    <location>
        <position position="60"/>
    </location>
</feature>
<evidence type="ECO:0000259" key="10">
    <source>
        <dbReference type="PROSITE" id="PS50110"/>
    </source>
</evidence>
<evidence type="ECO:0000256" key="3">
    <source>
        <dbReference type="ARBA" id="ARBA00022553"/>
    </source>
</evidence>